<dbReference type="WBParaSite" id="TASK_0000036401-mRNA-1">
    <property type="protein sequence ID" value="TASK_0000036401-mRNA-1"/>
    <property type="gene ID" value="TASK_0000036401"/>
</dbReference>
<dbReference type="AlphaFoldDB" id="A0A0R3VT28"/>
<dbReference type="EMBL" id="UYRS01000044">
    <property type="protein sequence ID" value="VDK20781.1"/>
    <property type="molecule type" value="Genomic_DNA"/>
</dbReference>
<reference evidence="1 2" key="2">
    <citation type="submission" date="2018-11" db="EMBL/GenBank/DDBJ databases">
        <authorList>
            <consortium name="Pathogen Informatics"/>
        </authorList>
    </citation>
    <scope>NUCLEOTIDE SEQUENCE [LARGE SCALE GENOMIC DNA]</scope>
</reference>
<keyword evidence="2" id="KW-1185">Reference proteome</keyword>
<protein>
    <submittedName>
        <fullName evidence="3">BHLH domain-containing protein</fullName>
    </submittedName>
</protein>
<evidence type="ECO:0000313" key="3">
    <source>
        <dbReference type="WBParaSite" id="TASK_0000036401-mRNA-1"/>
    </source>
</evidence>
<proteinExistence type="predicted"/>
<gene>
    <name evidence="1" type="ORF">TASK_LOCUS365</name>
</gene>
<reference evidence="3" key="1">
    <citation type="submission" date="2017-02" db="UniProtKB">
        <authorList>
            <consortium name="WormBaseParasite"/>
        </authorList>
    </citation>
    <scope>IDENTIFICATION</scope>
</reference>
<accession>A0A0R3VT28</accession>
<sequence>MASRNARQDPKLNERIAAIRENNARLESRHKVLSLLLLIHRKLNWIKNALLKLVALSSPLKYGLQSPGKTPSRIAVAHMIVDITGGSKGKITDPGAVVAVVAPASDTTYQKACKIAVVLGRASIRILIITPNHNSSITVQKAVEDTQEVAETTTWNTFVMLKLTALGEEGNLKSTISTKVAGIIMVRSIFLNNFSNLVLHLFNGSL</sequence>
<evidence type="ECO:0000313" key="2">
    <source>
        <dbReference type="Proteomes" id="UP000282613"/>
    </source>
</evidence>
<evidence type="ECO:0000313" key="1">
    <source>
        <dbReference type="EMBL" id="VDK20781.1"/>
    </source>
</evidence>
<dbReference type="OrthoDB" id="6304329at2759"/>
<dbReference type="Proteomes" id="UP000282613">
    <property type="component" value="Unassembled WGS sequence"/>
</dbReference>
<organism evidence="3">
    <name type="scientific">Taenia asiatica</name>
    <name type="common">Asian tapeworm</name>
    <dbReference type="NCBI Taxonomy" id="60517"/>
    <lineage>
        <taxon>Eukaryota</taxon>
        <taxon>Metazoa</taxon>
        <taxon>Spiralia</taxon>
        <taxon>Lophotrochozoa</taxon>
        <taxon>Platyhelminthes</taxon>
        <taxon>Cestoda</taxon>
        <taxon>Eucestoda</taxon>
        <taxon>Cyclophyllidea</taxon>
        <taxon>Taeniidae</taxon>
        <taxon>Taenia</taxon>
    </lineage>
</organism>
<name>A0A0R3VT28_TAEAS</name>